<feature type="transmembrane region" description="Helical" evidence="7">
    <location>
        <begin position="616"/>
        <end position="636"/>
    </location>
</feature>
<keyword evidence="5 7" id="KW-0472">Membrane</keyword>
<dbReference type="Pfam" id="PF12704">
    <property type="entry name" value="MacB_PCD"/>
    <property type="match status" value="2"/>
</dbReference>
<name>A0AAE3FGY6_9BACT</name>
<reference evidence="10 11" key="1">
    <citation type="submission" date="2022-03" db="EMBL/GenBank/DDBJ databases">
        <title>Metagenome-assembled genomes from swine fecal metagenomes.</title>
        <authorList>
            <person name="Holman D.B."/>
            <person name="Kommadath A."/>
        </authorList>
    </citation>
    <scope>NUCLEOTIDE SEQUENCE [LARGE SCALE GENOMIC DNA]</scope>
    <source>
        <strain evidence="10">SUG147</strain>
    </source>
</reference>
<feature type="coiled-coil region" evidence="6">
    <location>
        <begin position="271"/>
        <end position="330"/>
    </location>
</feature>
<feature type="domain" description="ABC3 transporter permease C-terminal" evidence="8">
    <location>
        <begin position="450"/>
        <end position="562"/>
    </location>
</feature>
<evidence type="ECO:0000259" key="9">
    <source>
        <dbReference type="Pfam" id="PF12704"/>
    </source>
</evidence>
<dbReference type="PANTHER" id="PTHR30287:SF1">
    <property type="entry name" value="INNER MEMBRANE PROTEIN"/>
    <property type="match status" value="1"/>
</dbReference>
<dbReference type="AlphaFoldDB" id="A0AAE3FGY6"/>
<feature type="transmembrane region" description="Helical" evidence="7">
    <location>
        <begin position="450"/>
        <end position="468"/>
    </location>
</feature>
<evidence type="ECO:0000313" key="11">
    <source>
        <dbReference type="Proteomes" id="UP001139365"/>
    </source>
</evidence>
<dbReference type="Pfam" id="PF02687">
    <property type="entry name" value="FtsX"/>
    <property type="match status" value="2"/>
</dbReference>
<evidence type="ECO:0000256" key="6">
    <source>
        <dbReference type="SAM" id="Coils"/>
    </source>
</evidence>
<feature type="domain" description="MacB-like periplasmic core" evidence="9">
    <location>
        <begin position="24"/>
        <end position="214"/>
    </location>
</feature>
<feature type="transmembrane region" description="Helical" evidence="7">
    <location>
        <begin position="495"/>
        <end position="517"/>
    </location>
</feature>
<evidence type="ECO:0000256" key="2">
    <source>
        <dbReference type="ARBA" id="ARBA00022475"/>
    </source>
</evidence>
<evidence type="ECO:0000313" key="10">
    <source>
        <dbReference type="EMBL" id="MCI5754687.1"/>
    </source>
</evidence>
<feature type="transmembrane region" description="Helical" evidence="7">
    <location>
        <begin position="20"/>
        <end position="37"/>
    </location>
</feature>
<feature type="transmembrane region" description="Helical" evidence="7">
    <location>
        <begin position="894"/>
        <end position="913"/>
    </location>
</feature>
<dbReference type="Proteomes" id="UP001139365">
    <property type="component" value="Unassembled WGS sequence"/>
</dbReference>
<feature type="transmembrane region" description="Helical" evidence="7">
    <location>
        <begin position="841"/>
        <end position="860"/>
    </location>
</feature>
<dbReference type="InterPro" id="IPR003838">
    <property type="entry name" value="ABC3_permease_C"/>
</dbReference>
<feature type="transmembrane region" description="Helical" evidence="7">
    <location>
        <begin position="933"/>
        <end position="953"/>
    </location>
</feature>
<sequence length="970" mass="106555">MKSPIVKSTFREIKSTFGRYLAIIMIIALGVGFFAGLKVTRPAMLKTGQKYLSEADMYDFRLLSTLGYTDKEVEKLAEIEGVEYAVGSFSTDGVFDIGGSEKVFAAHSVTEKVNLLKTVYGRMPTAPDECVLDHSRYGSDMIGKTVTVTEGKGFAFKDYRVVGIVSSPYYLNIERGNTKLGDGTVNAFIYIPFDGFDTEVYSEVFVTLKNKADIFSEEYDRIISDAEKAVGDGNTEVSTARFDSIKSDALSEIDDAEKKYNDSFSEYLDKKSKAEKELADTLDKLNSAEKELADRKNALEDGFSQLDEAEKTLKANISEAKSQMSQLEAAGMTGTEAYLKLSATVAALEGKLSECAEQRKTLENGRAESEKAEKELAASKEEYNSAKEKADRELADAGSELADAKKKIDDARADVEAMEKPTTYLLDRGDNTGYVCYDSDSKIVDGVAKVFPVFFFLVAALVCTTTMTRMVDDERVQIGTLKSLGYGSGAVSGKYVFYSGSAALIGCVGGFFLGTWLFPMAIWKAYGMLYGFAPVEYVFDVPLAVISLAAAMLCSVGSTLLSCRNELTRRPAELIRPKSPKAGKRILLERIGFIWHRLPFLRKVSLRNIFRYKRRLFMMILGIGGCTALVLTGFGLRDSIADIANMQFDNVTVYDYVVTFSSPLDENARKKFEADNSAVLSSVGFFCQESGDVISDGGKNRSVTVVASLSGQFSDFIRLHKGNTDIPSPGKGEVVLDRRTASDISVSVGDTVAIRDIDMNEVTLRVIGICDNYVYNYAFISYDSIDGIGSGIKTVYANVREGVDIHAASAELMKSDNVLNVTVNADIRSRVDNMMKSLDSIVWLVIGCAGALALVVLFNLSNINITERVREIATIKVLGFYPSETSAYVFRENLILTALGTLFGIPLGIWLHSFVISCIKIDMVSFDNILKPVSYLLAVLMTFMFAFAVELVMRRRIDGINMAESLKSAE</sequence>
<evidence type="ECO:0000256" key="1">
    <source>
        <dbReference type="ARBA" id="ARBA00004651"/>
    </source>
</evidence>
<evidence type="ECO:0000256" key="7">
    <source>
        <dbReference type="SAM" id="Phobius"/>
    </source>
</evidence>
<feature type="domain" description="MacB-like periplasmic core" evidence="9">
    <location>
        <begin position="619"/>
        <end position="812"/>
    </location>
</feature>
<keyword evidence="2" id="KW-1003">Cell membrane</keyword>
<dbReference type="PANTHER" id="PTHR30287">
    <property type="entry name" value="MEMBRANE COMPONENT OF PREDICTED ABC SUPERFAMILY METABOLITE UPTAKE TRANSPORTER"/>
    <property type="match status" value="1"/>
</dbReference>
<feature type="transmembrane region" description="Helical" evidence="7">
    <location>
        <begin position="537"/>
        <end position="561"/>
    </location>
</feature>
<evidence type="ECO:0000256" key="3">
    <source>
        <dbReference type="ARBA" id="ARBA00022692"/>
    </source>
</evidence>
<evidence type="ECO:0000256" key="5">
    <source>
        <dbReference type="ARBA" id="ARBA00023136"/>
    </source>
</evidence>
<accession>A0AAE3FGY6</accession>
<dbReference type="InterPro" id="IPR038766">
    <property type="entry name" value="Membrane_comp_ABC_pdt"/>
</dbReference>
<evidence type="ECO:0000259" key="8">
    <source>
        <dbReference type="Pfam" id="PF02687"/>
    </source>
</evidence>
<protein>
    <submittedName>
        <fullName evidence="10">ABC transporter permease</fullName>
    </submittedName>
</protein>
<dbReference type="InterPro" id="IPR025857">
    <property type="entry name" value="MacB_PCD"/>
</dbReference>
<feature type="domain" description="ABC3 transporter permease C-terminal" evidence="8">
    <location>
        <begin position="844"/>
        <end position="957"/>
    </location>
</feature>
<dbReference type="GO" id="GO:0005886">
    <property type="term" value="C:plasma membrane"/>
    <property type="evidence" value="ECO:0007669"/>
    <property type="project" value="UniProtKB-SubCell"/>
</dbReference>
<dbReference type="EMBL" id="JALEMU010000002">
    <property type="protein sequence ID" value="MCI5754687.1"/>
    <property type="molecule type" value="Genomic_DNA"/>
</dbReference>
<gene>
    <name evidence="10" type="ORF">MR241_00130</name>
</gene>
<organism evidence="10 11">
    <name type="scientific">Candidatus Colimorpha enterica</name>
    <dbReference type="NCBI Taxonomy" id="3083063"/>
    <lineage>
        <taxon>Bacteria</taxon>
        <taxon>Pseudomonadati</taxon>
        <taxon>Bacteroidota</taxon>
        <taxon>Bacteroidia</taxon>
        <taxon>Bacteroidales</taxon>
        <taxon>Candidatus Colimorpha</taxon>
    </lineage>
</organism>
<keyword evidence="6" id="KW-0175">Coiled coil</keyword>
<feature type="coiled-coil region" evidence="6">
    <location>
        <begin position="355"/>
        <end position="414"/>
    </location>
</feature>
<keyword evidence="4 7" id="KW-1133">Transmembrane helix</keyword>
<proteinExistence type="predicted"/>
<comment type="subcellular location">
    <subcellularLocation>
        <location evidence="1">Cell membrane</location>
        <topology evidence="1">Multi-pass membrane protein</topology>
    </subcellularLocation>
</comment>
<comment type="caution">
    <text evidence="10">The sequence shown here is derived from an EMBL/GenBank/DDBJ whole genome shotgun (WGS) entry which is preliminary data.</text>
</comment>
<evidence type="ECO:0000256" key="4">
    <source>
        <dbReference type="ARBA" id="ARBA00022989"/>
    </source>
</evidence>
<keyword evidence="3 7" id="KW-0812">Transmembrane</keyword>